<feature type="compositionally biased region" description="Polar residues" evidence="1">
    <location>
        <begin position="71"/>
        <end position="92"/>
    </location>
</feature>
<dbReference type="EMBL" id="HBUF01227921">
    <property type="protein sequence ID" value="CAG6672232.1"/>
    <property type="molecule type" value="Transcribed_RNA"/>
</dbReference>
<proteinExistence type="predicted"/>
<evidence type="ECO:0000313" key="2">
    <source>
        <dbReference type="EMBL" id="CAG6672232.1"/>
    </source>
</evidence>
<dbReference type="AlphaFoldDB" id="A0A8D8SQS8"/>
<evidence type="ECO:0000256" key="1">
    <source>
        <dbReference type="SAM" id="MobiDB-lite"/>
    </source>
</evidence>
<dbReference type="EMBL" id="HBUF01227920">
    <property type="protein sequence ID" value="CAG6672231.1"/>
    <property type="molecule type" value="Transcribed_RNA"/>
</dbReference>
<reference evidence="2" key="1">
    <citation type="submission" date="2021-05" db="EMBL/GenBank/DDBJ databases">
        <authorList>
            <person name="Alioto T."/>
            <person name="Alioto T."/>
            <person name="Gomez Garrido J."/>
        </authorList>
    </citation>
    <scope>NUCLEOTIDE SEQUENCE</scope>
</reference>
<accession>A0A8D8SQS8</accession>
<sequence length="213" mass="24086">MDENQQNTTEHFSDVLKKQGVDIMPFTSQDSPSKMNNMMKKYARYLSALPPAALLALANPKIGRPRKNPLPTNSVSIQPINQTHPSASNSTGYRDMSDMPRRKVGRPVGWRKNRDFQMQQNPVNVQRKKAGRPKGWRKPTNPLPMPMPLPMPLPLPQSQLVPCKEGFVDYSEKKKRGRPRLSEKKFEDDSNAAQPPDPIVSYIDDGGHFLLLS</sequence>
<organism evidence="2">
    <name type="scientific">Cacopsylla melanoneura</name>
    <dbReference type="NCBI Taxonomy" id="428564"/>
    <lineage>
        <taxon>Eukaryota</taxon>
        <taxon>Metazoa</taxon>
        <taxon>Ecdysozoa</taxon>
        <taxon>Arthropoda</taxon>
        <taxon>Hexapoda</taxon>
        <taxon>Insecta</taxon>
        <taxon>Pterygota</taxon>
        <taxon>Neoptera</taxon>
        <taxon>Paraneoptera</taxon>
        <taxon>Hemiptera</taxon>
        <taxon>Sternorrhyncha</taxon>
        <taxon>Psylloidea</taxon>
        <taxon>Psyllidae</taxon>
        <taxon>Psyllinae</taxon>
        <taxon>Cacopsylla</taxon>
    </lineage>
</organism>
<feature type="region of interest" description="Disordered" evidence="1">
    <location>
        <begin position="71"/>
        <end position="102"/>
    </location>
</feature>
<name>A0A8D8SQS8_9HEMI</name>
<feature type="region of interest" description="Disordered" evidence="1">
    <location>
        <begin position="166"/>
        <end position="200"/>
    </location>
</feature>
<protein>
    <submittedName>
        <fullName evidence="2">Uncharacterized protein</fullName>
    </submittedName>
</protein>